<comment type="caution">
    <text evidence="1">The sequence shown here is derived from an EMBL/GenBank/DDBJ whole genome shotgun (WGS) entry which is preliminary data.</text>
</comment>
<accession>A0A0B0MMZ8</accession>
<gene>
    <name evidence="1" type="ORF">F383_39070</name>
</gene>
<proteinExistence type="predicted"/>
<sequence>MIVHTYQAIHIITYYSTITTKQNIS</sequence>
<evidence type="ECO:0000313" key="2">
    <source>
        <dbReference type="Proteomes" id="UP000032142"/>
    </source>
</evidence>
<protein>
    <submittedName>
        <fullName evidence="1">Uncharacterized protein</fullName>
    </submittedName>
</protein>
<dbReference type="Proteomes" id="UP000032142">
    <property type="component" value="Unassembled WGS sequence"/>
</dbReference>
<dbReference type="AlphaFoldDB" id="A0A0B0MMZ8"/>
<reference evidence="2" key="1">
    <citation type="submission" date="2014-09" db="EMBL/GenBank/DDBJ databases">
        <authorList>
            <person name="Mudge J."/>
            <person name="Ramaraj T."/>
            <person name="Lindquist I.E."/>
            <person name="Bharti A.K."/>
            <person name="Sundararajan A."/>
            <person name="Cameron C.T."/>
            <person name="Woodward J.E."/>
            <person name="May G.D."/>
            <person name="Brubaker C."/>
            <person name="Broadhvest J."/>
            <person name="Wilkins T.A."/>
        </authorList>
    </citation>
    <scope>NUCLEOTIDE SEQUENCE</scope>
    <source>
        <strain evidence="2">cv. AKA8401</strain>
    </source>
</reference>
<evidence type="ECO:0000313" key="1">
    <source>
        <dbReference type="EMBL" id="KHG00849.1"/>
    </source>
</evidence>
<name>A0A0B0MMZ8_GOSAR</name>
<organism evidence="1 2">
    <name type="scientific">Gossypium arboreum</name>
    <name type="common">Tree cotton</name>
    <name type="synonym">Gossypium nanking</name>
    <dbReference type="NCBI Taxonomy" id="29729"/>
    <lineage>
        <taxon>Eukaryota</taxon>
        <taxon>Viridiplantae</taxon>
        <taxon>Streptophyta</taxon>
        <taxon>Embryophyta</taxon>
        <taxon>Tracheophyta</taxon>
        <taxon>Spermatophyta</taxon>
        <taxon>Magnoliopsida</taxon>
        <taxon>eudicotyledons</taxon>
        <taxon>Gunneridae</taxon>
        <taxon>Pentapetalae</taxon>
        <taxon>rosids</taxon>
        <taxon>malvids</taxon>
        <taxon>Malvales</taxon>
        <taxon>Malvaceae</taxon>
        <taxon>Malvoideae</taxon>
        <taxon>Gossypium</taxon>
    </lineage>
</organism>
<dbReference type="EMBL" id="JRRC01153818">
    <property type="protein sequence ID" value="KHG00849.1"/>
    <property type="molecule type" value="Genomic_DNA"/>
</dbReference>
<keyword evidence="2" id="KW-1185">Reference proteome</keyword>